<dbReference type="RefSeq" id="WP_237381174.1">
    <property type="nucleotide sequence ID" value="NZ_CP071793.1"/>
</dbReference>
<evidence type="ECO:0000313" key="3">
    <source>
        <dbReference type="Proteomes" id="UP000663929"/>
    </source>
</evidence>
<feature type="compositionally biased region" description="Polar residues" evidence="1">
    <location>
        <begin position="100"/>
        <end position="111"/>
    </location>
</feature>
<evidence type="ECO:0000313" key="2">
    <source>
        <dbReference type="EMBL" id="QTD51038.1"/>
    </source>
</evidence>
<reference evidence="2" key="1">
    <citation type="submission" date="2021-03" db="EMBL/GenBank/DDBJ databases">
        <title>Acanthopleuribacteraceae sp. M133.</title>
        <authorList>
            <person name="Wang G."/>
        </authorList>
    </citation>
    <scope>NUCLEOTIDE SEQUENCE</scope>
    <source>
        <strain evidence="2">M133</strain>
    </source>
</reference>
<dbReference type="KEGG" id="scor:J3U87_01095"/>
<dbReference type="AlphaFoldDB" id="A0A8A4TPY0"/>
<dbReference type="EMBL" id="CP071793">
    <property type="protein sequence ID" value="QTD51038.1"/>
    <property type="molecule type" value="Genomic_DNA"/>
</dbReference>
<keyword evidence="3" id="KW-1185">Reference proteome</keyword>
<name>A0A8A4TPY0_SULCO</name>
<feature type="region of interest" description="Disordered" evidence="1">
    <location>
        <begin position="94"/>
        <end position="117"/>
    </location>
</feature>
<sequence>MRDKEIKDLIEAKKNAAGNADQVDLEHVVDTLEAAAARWRDEPVPDWDRVPLATPVAQPGRFRWAAMWIPSAACLVMLALLTLRTEISSGPDGWTIRFGTPSSQEGPQSPGTGEAPTYVTADAHKEALADMETHLRQEFVAYVDQKVDELRHDTRRDFQETLTQFQTDQELYLSNLTMSQNLRHTSDRKRDLDLLDTKWQTQRLRDLDIIEDRIRYLLDQQSANTSTLYSLATAVKRKRPSD</sequence>
<proteinExistence type="predicted"/>
<accession>A0A8A4TPY0</accession>
<evidence type="ECO:0000256" key="1">
    <source>
        <dbReference type="SAM" id="MobiDB-lite"/>
    </source>
</evidence>
<protein>
    <submittedName>
        <fullName evidence="2">Uncharacterized protein</fullName>
    </submittedName>
</protein>
<dbReference type="Proteomes" id="UP000663929">
    <property type="component" value="Chromosome"/>
</dbReference>
<gene>
    <name evidence="2" type="ORF">J3U87_01095</name>
</gene>
<organism evidence="2 3">
    <name type="scientific">Sulfidibacter corallicola</name>
    <dbReference type="NCBI Taxonomy" id="2818388"/>
    <lineage>
        <taxon>Bacteria</taxon>
        <taxon>Pseudomonadati</taxon>
        <taxon>Acidobacteriota</taxon>
        <taxon>Holophagae</taxon>
        <taxon>Acanthopleuribacterales</taxon>
        <taxon>Acanthopleuribacteraceae</taxon>
        <taxon>Sulfidibacter</taxon>
    </lineage>
</organism>